<name>A0ABN7VGV7_GIGMA</name>
<reference evidence="5 6" key="1">
    <citation type="submission" date="2021-06" db="EMBL/GenBank/DDBJ databases">
        <authorList>
            <person name="Kallberg Y."/>
            <person name="Tangrot J."/>
            <person name="Rosling A."/>
        </authorList>
    </citation>
    <scope>NUCLEOTIDE SEQUENCE [LARGE SCALE GENOMIC DNA]</scope>
    <source>
        <strain evidence="5 6">120-4 pot B 10/14</strain>
    </source>
</reference>
<dbReference type="InterPro" id="IPR014001">
    <property type="entry name" value="Helicase_ATP-bd"/>
</dbReference>
<dbReference type="SMART" id="SM00487">
    <property type="entry name" value="DEXDc"/>
    <property type="match status" value="1"/>
</dbReference>
<organism evidence="5 6">
    <name type="scientific">Gigaspora margarita</name>
    <dbReference type="NCBI Taxonomy" id="4874"/>
    <lineage>
        <taxon>Eukaryota</taxon>
        <taxon>Fungi</taxon>
        <taxon>Fungi incertae sedis</taxon>
        <taxon>Mucoromycota</taxon>
        <taxon>Glomeromycotina</taxon>
        <taxon>Glomeromycetes</taxon>
        <taxon>Diversisporales</taxon>
        <taxon>Gigasporaceae</taxon>
        <taxon>Gigaspora</taxon>
    </lineage>
</organism>
<keyword evidence="2" id="KW-0175">Coiled coil</keyword>
<dbReference type="Gene3D" id="3.40.50.300">
    <property type="entry name" value="P-loop containing nucleotide triphosphate hydrolases"/>
    <property type="match status" value="2"/>
</dbReference>
<dbReference type="EMBL" id="CAJVQB010014807">
    <property type="protein sequence ID" value="CAG8770802.1"/>
    <property type="molecule type" value="Genomic_DNA"/>
</dbReference>
<comment type="similarity">
    <text evidence="1">Belongs to the helicase family. RecQ subfamily.</text>
</comment>
<dbReference type="Proteomes" id="UP000789901">
    <property type="component" value="Unassembled WGS sequence"/>
</dbReference>
<feature type="coiled-coil region" evidence="2">
    <location>
        <begin position="4"/>
        <end position="31"/>
    </location>
</feature>
<dbReference type="InterPro" id="IPR011545">
    <property type="entry name" value="DEAD/DEAH_box_helicase_dom"/>
</dbReference>
<accession>A0ABN7VGV7</accession>
<dbReference type="SUPFAM" id="SSF52540">
    <property type="entry name" value="P-loop containing nucleoside triphosphate hydrolases"/>
    <property type="match status" value="2"/>
</dbReference>
<gene>
    <name evidence="5" type="ORF">GMARGA_LOCUS18501</name>
</gene>
<feature type="domain" description="Helicase ATP-binding" evidence="4">
    <location>
        <begin position="565"/>
        <end position="738"/>
    </location>
</feature>
<evidence type="ECO:0000256" key="1">
    <source>
        <dbReference type="ARBA" id="ARBA00005446"/>
    </source>
</evidence>
<feature type="non-terminal residue" evidence="5">
    <location>
        <position position="931"/>
    </location>
</feature>
<evidence type="ECO:0000256" key="3">
    <source>
        <dbReference type="SAM" id="Phobius"/>
    </source>
</evidence>
<dbReference type="PANTHER" id="PTHR13710:SF152">
    <property type="entry name" value="ATP-DEPENDENT DNA HELICASE Q5"/>
    <property type="match status" value="1"/>
</dbReference>
<evidence type="ECO:0000313" key="6">
    <source>
        <dbReference type="Proteomes" id="UP000789901"/>
    </source>
</evidence>
<dbReference type="PANTHER" id="PTHR13710">
    <property type="entry name" value="DNA HELICASE RECQ FAMILY MEMBER"/>
    <property type="match status" value="1"/>
</dbReference>
<sequence length="931" mass="107730">MVDYNKIKNELTNAKRTIKRLNQKIIKLSDTRNKTNDHKTEKIKLEKIVKNKIENMQIGSTILVDTSQYIYLILSQPCINCKSTKLSAQSWYLKTFSFSLKSQILCNNCSTTIMQTNEKKEIKYSHAVAAAGLGGSISCNAIQSVLSILGVTSQSCKKTYHTYQSKMFNNLVLYAKESATNALTNCLDYIEKNHKEKILSISFDCSWAHGRNTKQASGEFLYQIKTNDFLIDICVDGDLDTNKTLSRISIVNQIFADLKHVVKNIRKALENSSKLTLTEEELRELQIEGLIKHLCNNHSFCWDEFCWIKEDSSITLREPTLENFTSLKIVKFCQMLQTIFHLPIGQGLVTTNRTLANELFNRVKLVYLNKKIDYWNSYRSRHALAVLHNNEGYLYILFSLRELYGTVPYSEEDIKNIGLFKLEHEQQQLRNIKTIHKRNQNRAKQYELEKKELIGFDFSQELILYKYKEKDRLRSNTFYSSFASLIPDFEAIVRCYSCNIFKKKSAQRFCRLCSAYIELGLNNRLLNNCAKELEISYLTLEQKIKIVTKKIFNFVIRNEQKQAILNYVQNKKDIFIVMKMGRGKTLCYVVLAIFFEGLTVVISPLIALIQNQITNLVQAGIPCGGLYTSLVGTLNCEKKIFHEIAIGFTKILFITPEKLMLNKSFQVFLTRLYQDRKVQFAIDEVHCVLDYANFRKSYRQLFYLKDSYPEASIMMLTATCFFEEMNLIRENLHILENNFTYIYANNQVRSELIYEVKKNTKGIECQKVREELRKRLENETFGMGIDTPNVRLVIHYTFPTTNLIQQSGCAGRDSLPAKIPCDHCNNCYIQNKKNAKVVDASTEVLEMLGIVETLTTQFEHQIIPEDIVSVFNRANTIRLNMQIMAQIILDDLVVKSLKPKANTSYLTLSTIITGLEEEAKSRVALQEWPYW</sequence>
<evidence type="ECO:0000313" key="5">
    <source>
        <dbReference type="EMBL" id="CAG8770802.1"/>
    </source>
</evidence>
<protein>
    <submittedName>
        <fullName evidence="5">15565_t:CDS:1</fullName>
    </submittedName>
</protein>
<dbReference type="Pfam" id="PF00270">
    <property type="entry name" value="DEAD"/>
    <property type="match status" value="1"/>
</dbReference>
<dbReference type="PROSITE" id="PS51192">
    <property type="entry name" value="HELICASE_ATP_BIND_1"/>
    <property type="match status" value="1"/>
</dbReference>
<proteinExistence type="inferred from homology"/>
<evidence type="ECO:0000259" key="4">
    <source>
        <dbReference type="PROSITE" id="PS51192"/>
    </source>
</evidence>
<keyword evidence="3" id="KW-0472">Membrane</keyword>
<keyword evidence="3" id="KW-0812">Transmembrane</keyword>
<keyword evidence="3" id="KW-1133">Transmembrane helix</keyword>
<dbReference type="InterPro" id="IPR027417">
    <property type="entry name" value="P-loop_NTPase"/>
</dbReference>
<evidence type="ECO:0000256" key="2">
    <source>
        <dbReference type="SAM" id="Coils"/>
    </source>
</evidence>
<feature type="transmembrane region" description="Helical" evidence="3">
    <location>
        <begin position="586"/>
        <end position="609"/>
    </location>
</feature>
<keyword evidence="6" id="KW-1185">Reference proteome</keyword>
<comment type="caution">
    <text evidence="5">The sequence shown here is derived from an EMBL/GenBank/DDBJ whole genome shotgun (WGS) entry which is preliminary data.</text>
</comment>